<dbReference type="SUPFAM" id="SSF54001">
    <property type="entry name" value="Cysteine proteinases"/>
    <property type="match status" value="1"/>
</dbReference>
<comment type="caution">
    <text evidence="3">The sequence shown here is derived from an EMBL/GenBank/DDBJ whole genome shotgun (WGS) entry which is preliminary data.</text>
</comment>
<feature type="transmembrane region" description="Helical" evidence="1">
    <location>
        <begin position="327"/>
        <end position="344"/>
    </location>
</feature>
<dbReference type="Gene3D" id="3.10.620.30">
    <property type="match status" value="1"/>
</dbReference>
<name>A0ABM9NRF8_9FLAO</name>
<dbReference type="InterPro" id="IPR025840">
    <property type="entry name" value="7TM_transglut"/>
</dbReference>
<feature type="domain" description="Transglutaminase-like" evidence="2">
    <location>
        <begin position="194"/>
        <end position="255"/>
    </location>
</feature>
<accession>A0ABM9NRF8</accession>
<dbReference type="InterPro" id="IPR002931">
    <property type="entry name" value="Transglutaminase-like"/>
</dbReference>
<gene>
    <name evidence="3" type="ORF">T190607A01A_10310</name>
</gene>
<dbReference type="Pfam" id="PF14402">
    <property type="entry name" value="7TM_transglut"/>
    <property type="match status" value="1"/>
</dbReference>
<keyword evidence="1" id="KW-0472">Membrane</keyword>
<feature type="transmembrane region" description="Helical" evidence="1">
    <location>
        <begin position="491"/>
        <end position="511"/>
    </location>
</feature>
<keyword evidence="1" id="KW-1133">Transmembrane helix</keyword>
<feature type="transmembrane region" description="Helical" evidence="1">
    <location>
        <begin position="466"/>
        <end position="485"/>
    </location>
</feature>
<dbReference type="Pfam" id="PF01841">
    <property type="entry name" value="Transglut_core"/>
    <property type="match status" value="1"/>
</dbReference>
<evidence type="ECO:0000313" key="4">
    <source>
        <dbReference type="Proteomes" id="UP001497416"/>
    </source>
</evidence>
<proteinExistence type="predicted"/>
<sequence>MTQSFNTTMKVLIVLALISMSFKIKPIKESFETFLPSKVYQVNYNFFTKSEDKKIFVKTYLPSNNERQRIEKREEKSNKMDFKVKREDENKRGIWRSTTKSKFYTIKYSFIFKGKATKYKIADNLPIPVTYSRNKFTYLKEEEHIEVHHPKIDSLANSLTKDKNDLKSLIKSLYDYVHEIPSAPIRDLTSALRAFEQNQASCNGKARLFVALCRNKGIPARLKGGLILEETKKRTSHLWSEVYVQGKWIPFDVLNNHFAYLPAHYLEIYTGDHFLITHTPNILFDYNYEIKKGNHIPFIDATTTNGLSNHPVSFIGLLHSNLISKHILDFLLLLPLGGLLIALLKNVIGLKTYGIFLPILISFTFTTTGLFTGLFLFLLITVLVVLISIPLHKWGLLHTPKMVVVLSTSVIMILALISIGLQYKIHWLQSLSFFPIIVTAITAERFTRAIEEDGYDSALRKMGQTLIAILLCYLVFSSDTIKITLLVLPELFLIIIVMSLMLGKWIGLRLFEYQRFNAIMP</sequence>
<protein>
    <submittedName>
        <fullName evidence="3">TGc domain-containing protein</fullName>
    </submittedName>
</protein>
<dbReference type="EMBL" id="CAXIXY010000003">
    <property type="protein sequence ID" value="CAL2076140.1"/>
    <property type="molecule type" value="Genomic_DNA"/>
</dbReference>
<dbReference type="Proteomes" id="UP001497416">
    <property type="component" value="Unassembled WGS sequence"/>
</dbReference>
<dbReference type="PANTHER" id="PTHR33490">
    <property type="entry name" value="BLR5614 PROTEIN-RELATED"/>
    <property type="match status" value="1"/>
</dbReference>
<organism evidence="3 4">
    <name type="scientific">Tenacibaculum platacis</name>
    <dbReference type="NCBI Taxonomy" id="3137852"/>
    <lineage>
        <taxon>Bacteria</taxon>
        <taxon>Pseudomonadati</taxon>
        <taxon>Bacteroidota</taxon>
        <taxon>Flavobacteriia</taxon>
        <taxon>Flavobacteriales</taxon>
        <taxon>Flavobacteriaceae</taxon>
        <taxon>Tenacibaculum</taxon>
    </lineage>
</organism>
<dbReference type="SMART" id="SM00460">
    <property type="entry name" value="TGc"/>
    <property type="match status" value="1"/>
</dbReference>
<feature type="transmembrane region" description="Helical" evidence="1">
    <location>
        <begin position="356"/>
        <end position="389"/>
    </location>
</feature>
<keyword evidence="4" id="KW-1185">Reference proteome</keyword>
<evidence type="ECO:0000259" key="2">
    <source>
        <dbReference type="SMART" id="SM00460"/>
    </source>
</evidence>
<keyword evidence="1" id="KW-0812">Transmembrane</keyword>
<feature type="transmembrane region" description="Helical" evidence="1">
    <location>
        <begin position="401"/>
        <end position="421"/>
    </location>
</feature>
<evidence type="ECO:0000313" key="3">
    <source>
        <dbReference type="EMBL" id="CAL2076140.1"/>
    </source>
</evidence>
<dbReference type="RefSeq" id="WP_348709838.1">
    <property type="nucleotide sequence ID" value="NZ_CAXIXY010000003.1"/>
</dbReference>
<reference evidence="3 4" key="1">
    <citation type="submission" date="2024-05" db="EMBL/GenBank/DDBJ databases">
        <authorList>
            <person name="Duchaud E."/>
        </authorList>
    </citation>
    <scope>NUCLEOTIDE SEQUENCE [LARGE SCALE GENOMIC DNA]</scope>
    <source>
        <strain evidence="3">Ena-SAMPLE-TAB-13-05-2024-13:56:06:370-140302</strain>
    </source>
</reference>
<dbReference type="InterPro" id="IPR038765">
    <property type="entry name" value="Papain-like_cys_pep_sf"/>
</dbReference>
<evidence type="ECO:0000256" key="1">
    <source>
        <dbReference type="SAM" id="Phobius"/>
    </source>
</evidence>